<dbReference type="AlphaFoldDB" id="A0A4Q2CZG7"/>
<dbReference type="EMBL" id="SDEE01001314">
    <property type="protein sequence ID" value="RXW12280.1"/>
    <property type="molecule type" value="Genomic_DNA"/>
</dbReference>
<evidence type="ECO:0000313" key="2">
    <source>
        <dbReference type="EMBL" id="RXW12280.1"/>
    </source>
</evidence>
<feature type="region of interest" description="Disordered" evidence="1">
    <location>
        <begin position="30"/>
        <end position="123"/>
    </location>
</feature>
<protein>
    <submittedName>
        <fullName evidence="2">Uncharacterized protein</fullName>
    </submittedName>
</protein>
<dbReference type="Proteomes" id="UP000290288">
    <property type="component" value="Unassembled WGS sequence"/>
</dbReference>
<evidence type="ECO:0000313" key="3">
    <source>
        <dbReference type="Proteomes" id="UP000290288"/>
    </source>
</evidence>
<name>A0A4Q2CZG7_9AGAR</name>
<gene>
    <name evidence="2" type="ORF">EST38_g13574</name>
</gene>
<accession>A0A4Q2CZG7</accession>
<organism evidence="2 3">
    <name type="scientific">Candolleomyces aberdarensis</name>
    <dbReference type="NCBI Taxonomy" id="2316362"/>
    <lineage>
        <taxon>Eukaryota</taxon>
        <taxon>Fungi</taxon>
        <taxon>Dikarya</taxon>
        <taxon>Basidiomycota</taxon>
        <taxon>Agaricomycotina</taxon>
        <taxon>Agaricomycetes</taxon>
        <taxon>Agaricomycetidae</taxon>
        <taxon>Agaricales</taxon>
        <taxon>Agaricineae</taxon>
        <taxon>Psathyrellaceae</taxon>
        <taxon>Candolleomyces</taxon>
    </lineage>
</organism>
<proteinExistence type="predicted"/>
<sequence length="138" mass="14503">MGNILSSVRDVFMVCGMLYILYKIRATPPTYAHHSDSSAAPRADGDHVLGNSHSASPTYGEHSVKENSPSSQLATPPAHEEPSGQMDSPAPPGATGISAPLTPPTGDGDYMPEDSCSAPRATDVQCQGTQFVVTLIRH</sequence>
<reference evidence="2 3" key="1">
    <citation type="submission" date="2019-01" db="EMBL/GenBank/DDBJ databases">
        <title>Draft genome sequence of Psathyrella aberdarensis IHI B618.</title>
        <authorList>
            <person name="Buettner E."/>
            <person name="Kellner H."/>
        </authorList>
    </citation>
    <scope>NUCLEOTIDE SEQUENCE [LARGE SCALE GENOMIC DNA]</scope>
    <source>
        <strain evidence="2 3">IHI B618</strain>
    </source>
</reference>
<keyword evidence="3" id="KW-1185">Reference proteome</keyword>
<evidence type="ECO:0000256" key="1">
    <source>
        <dbReference type="SAM" id="MobiDB-lite"/>
    </source>
</evidence>
<comment type="caution">
    <text evidence="2">The sequence shown here is derived from an EMBL/GenBank/DDBJ whole genome shotgun (WGS) entry which is preliminary data.</text>
</comment>